<evidence type="ECO:0000313" key="2">
    <source>
        <dbReference type="EMBL" id="KAK5995943.1"/>
    </source>
</evidence>
<evidence type="ECO:0008006" key="4">
    <source>
        <dbReference type="Google" id="ProtNLM"/>
    </source>
</evidence>
<keyword evidence="3" id="KW-1185">Reference proteome</keyword>
<proteinExistence type="predicted"/>
<feature type="signal peptide" evidence="1">
    <location>
        <begin position="1"/>
        <end position="18"/>
    </location>
</feature>
<gene>
    <name evidence="2" type="ORF">PT974_04362</name>
</gene>
<name>A0ABR0SUZ2_9HYPO</name>
<accession>A0ABR0SUZ2</accession>
<dbReference type="Proteomes" id="UP001338125">
    <property type="component" value="Unassembled WGS sequence"/>
</dbReference>
<reference evidence="2 3" key="1">
    <citation type="submission" date="2024-01" db="EMBL/GenBank/DDBJ databases">
        <title>Complete genome of Cladobotryum mycophilum ATHUM6906.</title>
        <authorList>
            <person name="Christinaki A.C."/>
            <person name="Myridakis A.I."/>
            <person name="Kouvelis V.N."/>
        </authorList>
    </citation>
    <scope>NUCLEOTIDE SEQUENCE [LARGE SCALE GENOMIC DNA]</scope>
    <source>
        <strain evidence="2 3">ATHUM6906</strain>
    </source>
</reference>
<sequence>MFFDKILFALLAAATATALPYNGGDKDVKAPLTDPRLCVDGAPTKNGDYTINYQNLNLPSADQANAYILDPTWVVQHEMGDSSCQHFSTGASMFPWAENKCQYTCNAMEGCVSFVGYQTQNATPDNGEIFCHFFKALIELNSITSPVPNSPYKITHAYNTLCDAKTI</sequence>
<evidence type="ECO:0000256" key="1">
    <source>
        <dbReference type="SAM" id="SignalP"/>
    </source>
</evidence>
<dbReference type="EMBL" id="JAVFKD010000004">
    <property type="protein sequence ID" value="KAK5995943.1"/>
    <property type="molecule type" value="Genomic_DNA"/>
</dbReference>
<keyword evidence="1" id="KW-0732">Signal</keyword>
<feature type="chain" id="PRO_5046459362" description="Apple domain-containing protein" evidence="1">
    <location>
        <begin position="19"/>
        <end position="167"/>
    </location>
</feature>
<protein>
    <recommendedName>
        <fullName evidence="4">Apple domain-containing protein</fullName>
    </recommendedName>
</protein>
<evidence type="ECO:0000313" key="3">
    <source>
        <dbReference type="Proteomes" id="UP001338125"/>
    </source>
</evidence>
<organism evidence="2 3">
    <name type="scientific">Cladobotryum mycophilum</name>
    <dbReference type="NCBI Taxonomy" id="491253"/>
    <lineage>
        <taxon>Eukaryota</taxon>
        <taxon>Fungi</taxon>
        <taxon>Dikarya</taxon>
        <taxon>Ascomycota</taxon>
        <taxon>Pezizomycotina</taxon>
        <taxon>Sordariomycetes</taxon>
        <taxon>Hypocreomycetidae</taxon>
        <taxon>Hypocreales</taxon>
        <taxon>Hypocreaceae</taxon>
        <taxon>Cladobotryum</taxon>
    </lineage>
</organism>
<comment type="caution">
    <text evidence="2">The sequence shown here is derived from an EMBL/GenBank/DDBJ whole genome shotgun (WGS) entry which is preliminary data.</text>
</comment>